<name>A0A921LPP0_9FIRM</name>
<dbReference type="Pfam" id="PF06854">
    <property type="entry name" value="Phage_Gp15"/>
    <property type="match status" value="1"/>
</dbReference>
<protein>
    <submittedName>
        <fullName evidence="1">Bacteriophage Gp15 family protein</fullName>
    </submittedName>
</protein>
<dbReference type="InterPro" id="IPR009660">
    <property type="entry name" value="Phage_A500_Gp15"/>
</dbReference>
<dbReference type="Proteomes" id="UP000782880">
    <property type="component" value="Unassembled WGS sequence"/>
</dbReference>
<organism evidence="1 2">
    <name type="scientific">Subdoligranulum variabile</name>
    <dbReference type="NCBI Taxonomy" id="214851"/>
    <lineage>
        <taxon>Bacteria</taxon>
        <taxon>Bacillati</taxon>
        <taxon>Bacillota</taxon>
        <taxon>Clostridia</taxon>
        <taxon>Eubacteriales</taxon>
        <taxon>Oscillospiraceae</taxon>
        <taxon>Subdoligranulum</taxon>
    </lineage>
</organism>
<comment type="caution">
    <text evidence="1">The sequence shown here is derived from an EMBL/GenBank/DDBJ whole genome shotgun (WGS) entry which is preliminary data.</text>
</comment>
<gene>
    <name evidence="1" type="ORF">K8V20_00580</name>
</gene>
<reference evidence="1" key="2">
    <citation type="submission" date="2021-09" db="EMBL/GenBank/DDBJ databases">
        <authorList>
            <person name="Gilroy R."/>
        </authorList>
    </citation>
    <scope>NUCLEOTIDE SEQUENCE</scope>
    <source>
        <strain evidence="1">ChiBcec21-2208</strain>
    </source>
</reference>
<sequence length="182" mass="20289">MGWELPTTVEVEDKTFAIRSDYRAVLDAITALNDAALPPPLRVAACLQILYPAFDRLPDAGEAFRAAMTFINLGQPVPDNQPARPALVHWDTDVQLIAPAIDKVLGYSCRACTYLHWWEFVGAFRNIGKGLFAEVVAIRDKRARGKKLDKSEQAFARENPDLIGTAVQITSEEEEFFKRLGV</sequence>
<evidence type="ECO:0000313" key="1">
    <source>
        <dbReference type="EMBL" id="HJG27133.1"/>
    </source>
</evidence>
<proteinExistence type="predicted"/>
<dbReference type="AlphaFoldDB" id="A0A921LPP0"/>
<accession>A0A921LPP0</accession>
<evidence type="ECO:0000313" key="2">
    <source>
        <dbReference type="Proteomes" id="UP000782880"/>
    </source>
</evidence>
<dbReference type="EMBL" id="DYVE01000016">
    <property type="protein sequence ID" value="HJG27133.1"/>
    <property type="molecule type" value="Genomic_DNA"/>
</dbReference>
<reference evidence="1" key="1">
    <citation type="journal article" date="2021" name="PeerJ">
        <title>Extensive microbial diversity within the chicken gut microbiome revealed by metagenomics and culture.</title>
        <authorList>
            <person name="Gilroy R."/>
            <person name="Ravi A."/>
            <person name="Getino M."/>
            <person name="Pursley I."/>
            <person name="Horton D.L."/>
            <person name="Alikhan N.F."/>
            <person name="Baker D."/>
            <person name="Gharbi K."/>
            <person name="Hall N."/>
            <person name="Watson M."/>
            <person name="Adriaenssens E.M."/>
            <person name="Foster-Nyarko E."/>
            <person name="Jarju S."/>
            <person name="Secka A."/>
            <person name="Antonio M."/>
            <person name="Oren A."/>
            <person name="Chaudhuri R.R."/>
            <person name="La Ragione R."/>
            <person name="Hildebrand F."/>
            <person name="Pallen M.J."/>
        </authorList>
    </citation>
    <scope>NUCLEOTIDE SEQUENCE</scope>
    <source>
        <strain evidence="1">ChiBcec21-2208</strain>
    </source>
</reference>